<dbReference type="SMART" id="SM00409">
    <property type="entry name" value="IG"/>
    <property type="match status" value="2"/>
</dbReference>
<evidence type="ECO:0000256" key="1">
    <source>
        <dbReference type="ARBA" id="ARBA00022729"/>
    </source>
</evidence>
<evidence type="ECO:0000313" key="5">
    <source>
        <dbReference type="Proteomes" id="UP000076420"/>
    </source>
</evidence>
<feature type="domain" description="Ig-like" evidence="3">
    <location>
        <begin position="195"/>
        <end position="255"/>
    </location>
</feature>
<dbReference type="Pfam" id="PF13895">
    <property type="entry name" value="Ig_2"/>
    <property type="match status" value="2"/>
</dbReference>
<dbReference type="VEuPathDB" id="VectorBase:BGLAX_041893"/>
<dbReference type="GO" id="GO:0007166">
    <property type="term" value="P:cell surface receptor signaling pathway"/>
    <property type="evidence" value="ECO:0007669"/>
    <property type="project" value="TreeGrafter"/>
</dbReference>
<evidence type="ECO:0000256" key="2">
    <source>
        <dbReference type="ARBA" id="ARBA00023157"/>
    </source>
</evidence>
<dbReference type="OrthoDB" id="6116804at2759"/>
<dbReference type="AlphaFoldDB" id="A0A2C9KC66"/>
<feature type="domain" description="Ig-like" evidence="3">
    <location>
        <begin position="367"/>
        <end position="454"/>
    </location>
</feature>
<dbReference type="Proteomes" id="UP000076420">
    <property type="component" value="Unassembled WGS sequence"/>
</dbReference>
<dbReference type="InterPro" id="IPR003599">
    <property type="entry name" value="Ig_sub"/>
</dbReference>
<dbReference type="PROSITE" id="PS50835">
    <property type="entry name" value="IG_LIKE"/>
    <property type="match status" value="4"/>
</dbReference>
<dbReference type="PANTHER" id="PTHR11481">
    <property type="entry name" value="IMMUNOGLOBULIN FC RECEPTOR"/>
    <property type="match status" value="1"/>
</dbReference>
<dbReference type="Gene3D" id="2.60.40.10">
    <property type="entry name" value="Immunoglobulins"/>
    <property type="match status" value="4"/>
</dbReference>
<dbReference type="PANTHER" id="PTHR11481:SF64">
    <property type="entry name" value="FC RECEPTOR-LIKE PROTEIN 4"/>
    <property type="match status" value="1"/>
</dbReference>
<dbReference type="InterPro" id="IPR007110">
    <property type="entry name" value="Ig-like_dom"/>
</dbReference>
<dbReference type="InterPro" id="IPR050488">
    <property type="entry name" value="Ig_Fc_receptor"/>
</dbReference>
<organism evidence="4 5">
    <name type="scientific">Biomphalaria glabrata</name>
    <name type="common">Bloodfluke planorb</name>
    <name type="synonym">Freshwater snail</name>
    <dbReference type="NCBI Taxonomy" id="6526"/>
    <lineage>
        <taxon>Eukaryota</taxon>
        <taxon>Metazoa</taxon>
        <taxon>Spiralia</taxon>
        <taxon>Lophotrochozoa</taxon>
        <taxon>Mollusca</taxon>
        <taxon>Gastropoda</taxon>
        <taxon>Heterobranchia</taxon>
        <taxon>Euthyneura</taxon>
        <taxon>Panpulmonata</taxon>
        <taxon>Hygrophila</taxon>
        <taxon>Lymnaeoidea</taxon>
        <taxon>Planorbidae</taxon>
        <taxon>Biomphalaria</taxon>
    </lineage>
</organism>
<dbReference type="SMART" id="SM00408">
    <property type="entry name" value="IGc2"/>
    <property type="match status" value="1"/>
</dbReference>
<evidence type="ECO:0000313" key="4">
    <source>
        <dbReference type="EnsemblMetazoa" id="BGLB017449-PA"/>
    </source>
</evidence>
<proteinExistence type="predicted"/>
<feature type="domain" description="Ig-like" evidence="3">
    <location>
        <begin position="527"/>
        <end position="615"/>
    </location>
</feature>
<dbReference type="GO" id="GO:0006955">
    <property type="term" value="P:immune response"/>
    <property type="evidence" value="ECO:0007669"/>
    <property type="project" value="TreeGrafter"/>
</dbReference>
<reference evidence="4" key="1">
    <citation type="submission" date="2020-05" db="UniProtKB">
        <authorList>
            <consortium name="EnsemblMetazoa"/>
        </authorList>
    </citation>
    <scope>IDENTIFICATION</scope>
    <source>
        <strain evidence="4">BB02</strain>
    </source>
</reference>
<sequence>MTYEWTVNGIKSSVTDKFYSLLSVSSANNGDYVCKAKYKSLTSEDSDPKTVTVTAPGIPCYEDSFCLFPYGGYTGKCDETERCECSDGYSKRGNLCSGSPGVEGATCTTVTTCQATDFTLSTCTGGTCGCLNSSFVAIRSGCACSPGVEGATCTTVTTCQATDFTLSTCTGGTCGCLNSSFVAIRSGCALQLEKPVITPIAGRTNQVIDGQPFTLTCAVSGAATYEWYKGSTNLATATSTYTATASSTTVGSFTCKGIGSDTVFTSPMSDAFTVVLLGASSTSAVQPVLTLSVTTPVLASSNAITLSCTNIPMGYSDTITYKVNAVAITSTVTIDSSNAGKDASCELTTPSSTVTFSSPTSAAVKLPTLVTNIQTVTVTAASQTVTEVLAGPSVTLTCSHIPAVGYLGGPTVNPTYAWQKDGSTITSETGDTLSVSASGSYSCTAQLASQTTVSSTNKVKVTIANQHPCGQWSHAPSQSHRTSSISSKTSRIFECVSELPAEVEDVFYCLAFRVTVSTSGIVVLSDPSKEAPIGKYSNILDASANRPIKGGRVILTCGDIRTDNPIYTWTKDTTVISRQLDRKLHLDNVDSTTDDGAYTCTAVGNQFYLSSKPVTLAVQ</sequence>
<dbReference type="KEGG" id="bgt:106065803"/>
<dbReference type="VEuPathDB" id="VectorBase:BGLB017449"/>
<keyword evidence="2" id="KW-1015">Disulfide bond</keyword>
<dbReference type="GO" id="GO:0009897">
    <property type="term" value="C:external side of plasma membrane"/>
    <property type="evidence" value="ECO:0007669"/>
    <property type="project" value="TreeGrafter"/>
</dbReference>
<dbReference type="InterPro" id="IPR003598">
    <property type="entry name" value="Ig_sub2"/>
</dbReference>
<name>A0A2C9KC66_BIOGL</name>
<dbReference type="SUPFAM" id="SSF48726">
    <property type="entry name" value="Immunoglobulin"/>
    <property type="match status" value="2"/>
</dbReference>
<dbReference type="VEuPathDB" id="VectorBase:BGLAX_045637"/>
<dbReference type="VEuPathDB" id="VectorBase:BGLAX_030750"/>
<feature type="domain" description="Ig-like" evidence="3">
    <location>
        <begin position="1"/>
        <end position="52"/>
    </location>
</feature>
<dbReference type="InterPro" id="IPR036179">
    <property type="entry name" value="Ig-like_dom_sf"/>
</dbReference>
<accession>A0A2C9KC66</accession>
<protein>
    <recommendedName>
        <fullName evidence="3">Ig-like domain-containing protein</fullName>
    </recommendedName>
</protein>
<dbReference type="GO" id="GO:0004888">
    <property type="term" value="F:transmembrane signaling receptor activity"/>
    <property type="evidence" value="ECO:0007669"/>
    <property type="project" value="TreeGrafter"/>
</dbReference>
<evidence type="ECO:0000259" key="3">
    <source>
        <dbReference type="PROSITE" id="PS50835"/>
    </source>
</evidence>
<keyword evidence="1" id="KW-0732">Signal</keyword>
<dbReference type="EnsemblMetazoa" id="BGLB017449-RA">
    <property type="protein sequence ID" value="BGLB017449-PA"/>
    <property type="gene ID" value="BGLB017449"/>
</dbReference>
<gene>
    <name evidence="4" type="primary">106065803</name>
</gene>
<dbReference type="InterPro" id="IPR013783">
    <property type="entry name" value="Ig-like_fold"/>
</dbReference>